<dbReference type="GO" id="GO:0017136">
    <property type="term" value="F:histone deacetylase activity, NAD-dependent"/>
    <property type="evidence" value="ECO:0007669"/>
    <property type="project" value="TreeGrafter"/>
</dbReference>
<dbReference type="GO" id="GO:0046872">
    <property type="term" value="F:metal ion binding"/>
    <property type="evidence" value="ECO:0007669"/>
    <property type="project" value="UniProtKB-KW"/>
</dbReference>
<dbReference type="Gene3D" id="2.20.28.200">
    <property type="match status" value="1"/>
</dbReference>
<dbReference type="OrthoDB" id="424302at2759"/>
<feature type="active site" description="Proton acceptor" evidence="3">
    <location>
        <position position="157"/>
    </location>
</feature>
<keyword evidence="3" id="KW-0479">Metal-binding</keyword>
<feature type="binding site" evidence="3">
    <location>
        <position position="193"/>
    </location>
    <ligand>
        <name>Zn(2+)</name>
        <dbReference type="ChEBI" id="CHEBI:29105"/>
    </ligand>
</feature>
<protein>
    <recommendedName>
        <fullName evidence="4">Deacetylase sirtuin-type domain-containing protein</fullName>
    </recommendedName>
</protein>
<comment type="caution">
    <text evidence="5">The sequence shown here is derived from an EMBL/GenBank/DDBJ whole genome shotgun (WGS) entry which is preliminary data.</text>
</comment>
<dbReference type="GO" id="GO:0005634">
    <property type="term" value="C:nucleus"/>
    <property type="evidence" value="ECO:0007669"/>
    <property type="project" value="TreeGrafter"/>
</dbReference>
<dbReference type="Proteomes" id="UP000785679">
    <property type="component" value="Unassembled WGS sequence"/>
</dbReference>
<sequence>MKSIASRNFRNNLLNTPSLRHFSQSLSLEEKLKQEKLESPEVIRMKSLELANLIEKSKHFICFTGAGISTSVGIPDYRSTSNTIISTGAGEYEKPEEQRLRERHGIRRKVQSAIPSYTHMALFALQQKGLLKYIVSQNTDGLHLKSGIPFPILTEMHGNVNLEHCLKCERNYLRDYRARTAEKYDEHRTGRRCDEPTCGGELVDQIIHFGEKIPQGKVVAALEQASKADLCLCLGSSLRVKPANQVPIFTAKGGGNVAIVNLQYTPLDEISSLRIHSLCDEVMKHVCETLMVEVPQFELKRRFHIGIKPGTQHFEIFGSSKGQRHSFITRLEVFDQLHHRYLNFDKEPFDLMREVIESDSVTDSNLEFRIHFQGHYCEPYFSLEVPRSSILELQGQEQLICDMTFDFEKMDWISE</sequence>
<dbReference type="PROSITE" id="PS50305">
    <property type="entry name" value="SIRTUIN"/>
    <property type="match status" value="1"/>
</dbReference>
<organism evidence="5 6">
    <name type="scientific">Halteria grandinella</name>
    <dbReference type="NCBI Taxonomy" id="5974"/>
    <lineage>
        <taxon>Eukaryota</taxon>
        <taxon>Sar</taxon>
        <taxon>Alveolata</taxon>
        <taxon>Ciliophora</taxon>
        <taxon>Intramacronucleata</taxon>
        <taxon>Spirotrichea</taxon>
        <taxon>Stichotrichia</taxon>
        <taxon>Sporadotrichida</taxon>
        <taxon>Halteriidae</taxon>
        <taxon>Halteria</taxon>
    </lineage>
</organism>
<evidence type="ECO:0000313" key="5">
    <source>
        <dbReference type="EMBL" id="TNV78509.1"/>
    </source>
</evidence>
<keyword evidence="6" id="KW-1185">Reference proteome</keyword>
<reference evidence="5" key="1">
    <citation type="submission" date="2019-06" db="EMBL/GenBank/DDBJ databases">
        <authorList>
            <person name="Zheng W."/>
        </authorList>
    </citation>
    <scope>NUCLEOTIDE SEQUENCE</scope>
    <source>
        <strain evidence="5">QDHG01</strain>
    </source>
</reference>
<name>A0A8J8NPJ7_HALGN</name>
<dbReference type="PANTHER" id="PTHR11085:SF10">
    <property type="entry name" value="NAD-DEPENDENT PROTEIN DEACYLASE SIRTUIN-5, MITOCHONDRIAL-RELATED"/>
    <property type="match status" value="1"/>
</dbReference>
<keyword evidence="1" id="KW-0808">Transferase</keyword>
<keyword evidence="3" id="KW-0862">Zinc</keyword>
<evidence type="ECO:0000256" key="2">
    <source>
        <dbReference type="ARBA" id="ARBA00023027"/>
    </source>
</evidence>
<feature type="domain" description="Deacetylase sirtuin-type" evidence="4">
    <location>
        <begin position="40"/>
        <end position="300"/>
    </location>
</feature>
<feature type="binding site" evidence="3">
    <location>
        <position position="168"/>
    </location>
    <ligand>
        <name>Zn(2+)</name>
        <dbReference type="ChEBI" id="CHEBI:29105"/>
    </ligand>
</feature>
<dbReference type="InterPro" id="IPR050134">
    <property type="entry name" value="NAD-dep_sirtuin_deacylases"/>
</dbReference>
<proteinExistence type="predicted"/>
<dbReference type="PANTHER" id="PTHR11085">
    <property type="entry name" value="NAD-DEPENDENT PROTEIN DEACYLASE SIRTUIN-5, MITOCHONDRIAL-RELATED"/>
    <property type="match status" value="1"/>
</dbReference>
<dbReference type="SUPFAM" id="SSF52467">
    <property type="entry name" value="DHS-like NAD/FAD-binding domain"/>
    <property type="match status" value="1"/>
</dbReference>
<dbReference type="InterPro" id="IPR003000">
    <property type="entry name" value="Sirtuin"/>
</dbReference>
<dbReference type="GO" id="GO:0070403">
    <property type="term" value="F:NAD+ binding"/>
    <property type="evidence" value="ECO:0007669"/>
    <property type="project" value="InterPro"/>
</dbReference>
<feature type="binding site" evidence="3">
    <location>
        <position position="198"/>
    </location>
    <ligand>
        <name>Zn(2+)</name>
        <dbReference type="ChEBI" id="CHEBI:29105"/>
    </ligand>
</feature>
<dbReference type="InterPro" id="IPR026590">
    <property type="entry name" value="Ssirtuin_cat_dom"/>
</dbReference>
<evidence type="ECO:0000256" key="3">
    <source>
        <dbReference type="PROSITE-ProRule" id="PRU00236"/>
    </source>
</evidence>
<evidence type="ECO:0000313" key="6">
    <source>
        <dbReference type="Proteomes" id="UP000785679"/>
    </source>
</evidence>
<accession>A0A8J8NPJ7</accession>
<evidence type="ECO:0000256" key="1">
    <source>
        <dbReference type="ARBA" id="ARBA00022679"/>
    </source>
</evidence>
<dbReference type="EMBL" id="RRYP01010242">
    <property type="protein sequence ID" value="TNV78509.1"/>
    <property type="molecule type" value="Genomic_DNA"/>
</dbReference>
<dbReference type="Gene3D" id="3.40.50.1220">
    <property type="entry name" value="TPP-binding domain"/>
    <property type="match status" value="1"/>
</dbReference>
<gene>
    <name evidence="5" type="ORF">FGO68_gene12890</name>
</gene>
<dbReference type="AlphaFoldDB" id="A0A8J8NPJ7"/>
<keyword evidence="2" id="KW-0520">NAD</keyword>
<dbReference type="Pfam" id="PF02146">
    <property type="entry name" value="SIR2"/>
    <property type="match status" value="1"/>
</dbReference>
<feature type="binding site" evidence="3">
    <location>
        <position position="165"/>
    </location>
    <ligand>
        <name>Zn(2+)</name>
        <dbReference type="ChEBI" id="CHEBI:29105"/>
    </ligand>
</feature>
<evidence type="ECO:0000259" key="4">
    <source>
        <dbReference type="PROSITE" id="PS50305"/>
    </source>
</evidence>
<dbReference type="InterPro" id="IPR029035">
    <property type="entry name" value="DHS-like_NAD/FAD-binding_dom"/>
</dbReference>